<dbReference type="AlphaFoldDB" id="A0A8J3RHY6"/>
<gene>
    <name evidence="3" type="ORF">Plo01_04330</name>
</gene>
<dbReference type="Pfam" id="PF13581">
    <property type="entry name" value="HATPase_c_2"/>
    <property type="match status" value="1"/>
</dbReference>
<evidence type="ECO:0000313" key="4">
    <source>
        <dbReference type="Proteomes" id="UP000616724"/>
    </source>
</evidence>
<dbReference type="InterPro" id="IPR036890">
    <property type="entry name" value="HATPase_C_sf"/>
</dbReference>
<dbReference type="InterPro" id="IPR003594">
    <property type="entry name" value="HATPase_dom"/>
</dbReference>
<proteinExistence type="predicted"/>
<reference evidence="3 4" key="1">
    <citation type="submission" date="2021-01" db="EMBL/GenBank/DDBJ databases">
        <title>Whole genome shotgun sequence of Planobispora longispora NBRC 13918.</title>
        <authorList>
            <person name="Komaki H."/>
            <person name="Tamura T."/>
        </authorList>
    </citation>
    <scope>NUCLEOTIDE SEQUENCE [LARGE SCALE GENOMIC DNA]</scope>
    <source>
        <strain evidence="3 4">NBRC 13918</strain>
    </source>
</reference>
<keyword evidence="1" id="KW-0723">Serine/threonine-protein kinase</keyword>
<dbReference type="InterPro" id="IPR050267">
    <property type="entry name" value="Anti-sigma-factor_SerPK"/>
</dbReference>
<dbReference type="SUPFAM" id="SSF55874">
    <property type="entry name" value="ATPase domain of HSP90 chaperone/DNA topoisomerase II/histidine kinase"/>
    <property type="match status" value="1"/>
</dbReference>
<keyword evidence="1" id="KW-0418">Kinase</keyword>
<evidence type="ECO:0000259" key="2">
    <source>
        <dbReference type="Pfam" id="PF13581"/>
    </source>
</evidence>
<dbReference type="RefSeq" id="WP_203888746.1">
    <property type="nucleotide sequence ID" value="NZ_BOOH01000003.1"/>
</dbReference>
<keyword evidence="1" id="KW-0808">Transferase</keyword>
<sequence>MITQPVTTWEFTRARASAVRGAIAEQAARHGLKGVRRSDFLLAVYESMTNAVKHAGGRGLVRLWADDGLLHCEIADRGPGIPVTAIDGDLMPPGHAIGGRGLWLIRRLSESADFTTGPGGTTVRIAFRLDGGPSLT</sequence>
<organism evidence="3 4">
    <name type="scientific">Planobispora longispora</name>
    <dbReference type="NCBI Taxonomy" id="28887"/>
    <lineage>
        <taxon>Bacteria</taxon>
        <taxon>Bacillati</taxon>
        <taxon>Actinomycetota</taxon>
        <taxon>Actinomycetes</taxon>
        <taxon>Streptosporangiales</taxon>
        <taxon>Streptosporangiaceae</taxon>
        <taxon>Planobispora</taxon>
    </lineage>
</organism>
<evidence type="ECO:0000256" key="1">
    <source>
        <dbReference type="ARBA" id="ARBA00022527"/>
    </source>
</evidence>
<keyword evidence="4" id="KW-1185">Reference proteome</keyword>
<comment type="caution">
    <text evidence="3">The sequence shown here is derived from an EMBL/GenBank/DDBJ whole genome shotgun (WGS) entry which is preliminary data.</text>
</comment>
<evidence type="ECO:0000313" key="3">
    <source>
        <dbReference type="EMBL" id="GIH74004.1"/>
    </source>
</evidence>
<name>A0A8J3RHY6_9ACTN</name>
<dbReference type="GO" id="GO:0004674">
    <property type="term" value="F:protein serine/threonine kinase activity"/>
    <property type="evidence" value="ECO:0007669"/>
    <property type="project" value="UniProtKB-KW"/>
</dbReference>
<feature type="domain" description="Histidine kinase/HSP90-like ATPase" evidence="2">
    <location>
        <begin position="14"/>
        <end position="126"/>
    </location>
</feature>
<protein>
    <recommendedName>
        <fullName evidence="2">Histidine kinase/HSP90-like ATPase domain-containing protein</fullName>
    </recommendedName>
</protein>
<dbReference type="Proteomes" id="UP000616724">
    <property type="component" value="Unassembled WGS sequence"/>
</dbReference>
<dbReference type="Gene3D" id="3.30.565.10">
    <property type="entry name" value="Histidine kinase-like ATPase, C-terminal domain"/>
    <property type="match status" value="1"/>
</dbReference>
<dbReference type="PANTHER" id="PTHR35526">
    <property type="entry name" value="ANTI-SIGMA-F FACTOR RSBW-RELATED"/>
    <property type="match status" value="1"/>
</dbReference>
<accession>A0A8J3RHY6</accession>
<dbReference type="PANTHER" id="PTHR35526:SF3">
    <property type="entry name" value="ANTI-SIGMA-F FACTOR RSBW"/>
    <property type="match status" value="1"/>
</dbReference>
<dbReference type="CDD" id="cd16936">
    <property type="entry name" value="HATPase_RsbW-like"/>
    <property type="match status" value="1"/>
</dbReference>
<dbReference type="EMBL" id="BOOH01000003">
    <property type="protein sequence ID" value="GIH74004.1"/>
    <property type="molecule type" value="Genomic_DNA"/>
</dbReference>